<evidence type="ECO:0000256" key="1">
    <source>
        <dbReference type="SAM" id="Phobius"/>
    </source>
</evidence>
<evidence type="ECO:0000259" key="2">
    <source>
        <dbReference type="Pfam" id="PF03372"/>
    </source>
</evidence>
<evidence type="ECO:0000313" key="3">
    <source>
        <dbReference type="EMBL" id="CAB4980561.1"/>
    </source>
</evidence>
<gene>
    <name evidence="3" type="ORF">UFOPK3957_00452</name>
</gene>
<dbReference type="EMBL" id="CAFBOM010000054">
    <property type="protein sequence ID" value="CAB4980561.1"/>
    <property type="molecule type" value="Genomic_DNA"/>
</dbReference>
<dbReference type="InterPro" id="IPR005135">
    <property type="entry name" value="Endo/exonuclease/phosphatase"/>
</dbReference>
<protein>
    <submittedName>
        <fullName evidence="3">Unannotated protein</fullName>
    </submittedName>
</protein>
<proteinExistence type="predicted"/>
<feature type="domain" description="Endonuclease/exonuclease/phosphatase" evidence="2">
    <location>
        <begin position="83"/>
        <end position="405"/>
    </location>
</feature>
<dbReference type="InterPro" id="IPR036691">
    <property type="entry name" value="Endo/exonu/phosph_ase_sf"/>
</dbReference>
<dbReference type="GO" id="GO:0003824">
    <property type="term" value="F:catalytic activity"/>
    <property type="evidence" value="ECO:0007669"/>
    <property type="project" value="InterPro"/>
</dbReference>
<dbReference type="SUPFAM" id="SSF56219">
    <property type="entry name" value="DNase I-like"/>
    <property type="match status" value="1"/>
</dbReference>
<name>A0A6J7MHV8_9ZZZZ</name>
<keyword evidence="1" id="KW-1133">Transmembrane helix</keyword>
<dbReference type="AlphaFoldDB" id="A0A6J7MHV8"/>
<reference evidence="3" key="1">
    <citation type="submission" date="2020-05" db="EMBL/GenBank/DDBJ databases">
        <authorList>
            <person name="Chiriac C."/>
            <person name="Salcher M."/>
            <person name="Ghai R."/>
            <person name="Kavagutti S V."/>
        </authorList>
    </citation>
    <scope>NUCLEOTIDE SEQUENCE</scope>
</reference>
<organism evidence="3">
    <name type="scientific">freshwater metagenome</name>
    <dbReference type="NCBI Taxonomy" id="449393"/>
    <lineage>
        <taxon>unclassified sequences</taxon>
        <taxon>metagenomes</taxon>
        <taxon>ecological metagenomes</taxon>
    </lineage>
</organism>
<feature type="transmembrane region" description="Helical" evidence="1">
    <location>
        <begin position="432"/>
        <end position="454"/>
    </location>
</feature>
<dbReference type="Pfam" id="PF03372">
    <property type="entry name" value="Exo_endo_phos"/>
    <property type="match status" value="1"/>
</dbReference>
<keyword evidence="1" id="KW-0812">Transmembrane</keyword>
<sequence>MLPRRRLSFAGPILLGSTLLGFGPVLAAAPSVHADSAATVMTRNIYLGADVSAALALIPSMPTAAQSLWDQMRATDISSRAPALAREIVTARPDVLGMQEVATWECRAGFGAPKVVFDFARLILDATRAAGVPYVIASADGFQARNPGYGIPAIPFVTMVHDPATFQALFGVDDAACGFSISDVIAVPEELAPMVRAAGAVDYEERTALVPVVMVVPRGYAWADIEVGGTPTRFVSTHLESFWSPDAVPPSAIQSGQLVRDLGSTTMPLVVLGDFNADPRDPRAPGENPGDQPEVSAACLAQTGSLPTCNAYWTMVAGGFTDAGPDSTAPGNRSWGGAADLAGPDAARVDAARAMGNDRGFTDRLDYVFVRNGAEVVRAYLVGATWPEGEGTWPCGERVCMASDHAGVVAEVMIPVSASIDARLGIDPSRPWTIIVVLGGLALAGSVLVSVVLVKAFRRVSAH</sequence>
<dbReference type="Gene3D" id="3.60.10.10">
    <property type="entry name" value="Endonuclease/exonuclease/phosphatase"/>
    <property type="match status" value="1"/>
</dbReference>
<keyword evidence="1" id="KW-0472">Membrane</keyword>
<accession>A0A6J7MHV8</accession>